<dbReference type="EMBL" id="CATQJL010000112">
    <property type="protein sequence ID" value="CAJ0593090.1"/>
    <property type="molecule type" value="Genomic_DNA"/>
</dbReference>
<dbReference type="Proteomes" id="UP001176961">
    <property type="component" value="Unassembled WGS sequence"/>
</dbReference>
<evidence type="ECO:0000313" key="1">
    <source>
        <dbReference type="EMBL" id="CAJ0593090.1"/>
    </source>
</evidence>
<reference evidence="1" key="1">
    <citation type="submission" date="2023-07" db="EMBL/GenBank/DDBJ databases">
        <authorList>
            <consortium name="CYATHOMIX"/>
        </authorList>
    </citation>
    <scope>NUCLEOTIDE SEQUENCE</scope>
    <source>
        <strain evidence="1">N/A</strain>
    </source>
</reference>
<dbReference type="AlphaFoldDB" id="A0AA36DSX2"/>
<accession>A0AA36DSX2</accession>
<keyword evidence="2" id="KW-1185">Reference proteome</keyword>
<name>A0AA36DSX2_CYLNA</name>
<sequence length="450" mass="51772">MAVHSACKCDERYCRAIKGKPSKSEACICFYDNRRATNIHPWPCYKQEHWVEKKCSACRAFGNCDYSDNPNAPYDCYCVMEIKICVRINAAKGNTTDVSERLLKFWEIQPNTTMSSVQEKNVDRGKAYDNTVQVHRANNRIYEKAYNQYESLMAVHSACKCDGSYCRAIKGRPSESEACICFYDNRVATNKPWPCYKQEHWVEKKCSACHAFNNCDYSDNPKAPYDCYCVKEIKMCVGINITEGNITDISERLVKFWEIQPSTSMSSVQKKKVDREKAYTVRVRQANNRNYEKAYNQSEGLMAVHSACKCGKSQCAAIKGKPSESKACICFYDNRQATSKPWPCYKQEHWVEKKCSACRAFGNCDYSDNPNAPYDCYCVMEIMMCVRINAAEGNTTDVSERLLKFWEMQPSTTKADREKAYTAKEYRDTECPDYLNRVPRDRSKAQVPNP</sequence>
<organism evidence="1 2">
    <name type="scientific">Cylicocyclus nassatus</name>
    <name type="common">Nematode worm</name>
    <dbReference type="NCBI Taxonomy" id="53992"/>
    <lineage>
        <taxon>Eukaryota</taxon>
        <taxon>Metazoa</taxon>
        <taxon>Ecdysozoa</taxon>
        <taxon>Nematoda</taxon>
        <taxon>Chromadorea</taxon>
        <taxon>Rhabditida</taxon>
        <taxon>Rhabditina</taxon>
        <taxon>Rhabditomorpha</taxon>
        <taxon>Strongyloidea</taxon>
        <taxon>Strongylidae</taxon>
        <taxon>Cylicocyclus</taxon>
    </lineage>
</organism>
<protein>
    <submittedName>
        <fullName evidence="1">Uncharacterized protein</fullName>
    </submittedName>
</protein>
<comment type="caution">
    <text evidence="1">The sequence shown here is derived from an EMBL/GenBank/DDBJ whole genome shotgun (WGS) entry which is preliminary data.</text>
</comment>
<proteinExistence type="predicted"/>
<gene>
    <name evidence="1" type="ORF">CYNAS_LOCUS5073</name>
</gene>
<evidence type="ECO:0000313" key="2">
    <source>
        <dbReference type="Proteomes" id="UP001176961"/>
    </source>
</evidence>